<dbReference type="InterPro" id="IPR036928">
    <property type="entry name" value="AS_sf"/>
</dbReference>
<dbReference type="Pfam" id="PF01425">
    <property type="entry name" value="Amidase"/>
    <property type="match status" value="1"/>
</dbReference>
<feature type="region of interest" description="Disordered" evidence="1">
    <location>
        <begin position="552"/>
        <end position="588"/>
    </location>
</feature>
<evidence type="ECO:0000313" key="5">
    <source>
        <dbReference type="Proteomes" id="UP001165293"/>
    </source>
</evidence>
<accession>A0ABS8JFA7</accession>
<reference evidence="4" key="1">
    <citation type="submission" date="2021-10" db="EMBL/GenBank/DDBJ databases">
        <authorList>
            <person name="Lyu M."/>
            <person name="Wang X."/>
            <person name="Meng X."/>
            <person name="Xu K."/>
        </authorList>
    </citation>
    <scope>NUCLEOTIDE SEQUENCE</scope>
    <source>
        <strain evidence="4">A6</strain>
    </source>
</reference>
<proteinExistence type="predicted"/>
<sequence>MRLALLALALVAATGCQPRDAAAPSTTHRPTEAPTAKAPAFAFDEATIADLQSRMASGATTSRDLTQAYLDRIAAIDKAGPTLNSVIELNPNALDEAAALDAERKSGKVRGPMHGIPVLLKDNIDAVPMVNSAGSLALANNKPSRDAFLVQRLRAAGAVILGKTNLTEWANFRSTRSVSGWSGRGGQTKNPYALDRNPCGSSAGTGTAIAANLAVVGVGTETDGSIICPASVAGLVGLKPTVGLVSRDGIIPISSSQDTAGPMTRTVSDAAAMLSAMVGRDDGDVATDGSVGKAVFDYEKRLDANALQGLRVGILRKEMGWHPDVDAGMERVVATLQSAGAVVVDAEVPTKGQWDEPEFEVLLYEFKAGLEHYLQTHDAQHKTLADLMAFNNANVAKEMPYFAQEIFEKANAKGPLGETAYLEARAKAKRLAGPEGIDVALKNANVDVLIAPAMSPAWLTDPVLGDHFVGAGYGVAAVAGYPSLTVPMGDSHGLPIGVVFVGPAWSEAKLLSVGYAYEQRSKARRKPEFLPTVALKTTALPSSKANAMPVWTSAEPAAASTSAPASSATTRPAVTSTTTPAAASTNRR</sequence>
<evidence type="ECO:0000259" key="3">
    <source>
        <dbReference type="Pfam" id="PF01425"/>
    </source>
</evidence>
<feature type="signal peptide" evidence="2">
    <location>
        <begin position="1"/>
        <end position="21"/>
    </location>
</feature>
<keyword evidence="5" id="KW-1185">Reference proteome</keyword>
<protein>
    <submittedName>
        <fullName evidence="4">Amidase</fullName>
        <ecNumber evidence="4">3.5.1.4</ecNumber>
    </submittedName>
</protein>
<feature type="domain" description="Amidase" evidence="3">
    <location>
        <begin position="64"/>
        <end position="511"/>
    </location>
</feature>
<keyword evidence="2" id="KW-0732">Signal</keyword>
<dbReference type="RefSeq" id="WP_230525915.1">
    <property type="nucleotide sequence ID" value="NZ_JAJGAK010000001.1"/>
</dbReference>
<name>A0ABS8JFA7_9GAMM</name>
<comment type="caution">
    <text evidence="4">The sequence shown here is derived from an EMBL/GenBank/DDBJ whole genome shotgun (WGS) entry which is preliminary data.</text>
</comment>
<dbReference type="EC" id="3.5.1.4" evidence="4"/>
<dbReference type="NCBIfam" id="NF005300">
    <property type="entry name" value="PRK06828.1"/>
    <property type="match status" value="1"/>
</dbReference>
<evidence type="ECO:0000256" key="1">
    <source>
        <dbReference type="SAM" id="MobiDB-lite"/>
    </source>
</evidence>
<dbReference type="PANTHER" id="PTHR42678">
    <property type="entry name" value="AMIDASE"/>
    <property type="match status" value="1"/>
</dbReference>
<dbReference type="PROSITE" id="PS51257">
    <property type="entry name" value="PROKAR_LIPOPROTEIN"/>
    <property type="match status" value="1"/>
</dbReference>
<evidence type="ECO:0000313" key="4">
    <source>
        <dbReference type="EMBL" id="MCC8362300.1"/>
    </source>
</evidence>
<dbReference type="SUPFAM" id="SSF75304">
    <property type="entry name" value="Amidase signature (AS) enzymes"/>
    <property type="match status" value="1"/>
</dbReference>
<dbReference type="NCBIfam" id="NF006006">
    <property type="entry name" value="PRK08137.1"/>
    <property type="match status" value="1"/>
</dbReference>
<evidence type="ECO:0000256" key="2">
    <source>
        <dbReference type="SAM" id="SignalP"/>
    </source>
</evidence>
<dbReference type="EMBL" id="JAJGAK010000001">
    <property type="protein sequence ID" value="MCC8362300.1"/>
    <property type="molecule type" value="Genomic_DNA"/>
</dbReference>
<dbReference type="Gene3D" id="3.90.1300.10">
    <property type="entry name" value="Amidase signature (AS) domain"/>
    <property type="match status" value="1"/>
</dbReference>
<dbReference type="InterPro" id="IPR023631">
    <property type="entry name" value="Amidase_dom"/>
</dbReference>
<dbReference type="Proteomes" id="UP001165293">
    <property type="component" value="Unassembled WGS sequence"/>
</dbReference>
<feature type="chain" id="PRO_5046116235" evidence="2">
    <location>
        <begin position="22"/>
        <end position="588"/>
    </location>
</feature>
<dbReference type="GO" id="GO:0004040">
    <property type="term" value="F:amidase activity"/>
    <property type="evidence" value="ECO:0007669"/>
    <property type="project" value="UniProtKB-EC"/>
</dbReference>
<dbReference type="PANTHER" id="PTHR42678:SF34">
    <property type="entry name" value="OS04G0183300 PROTEIN"/>
    <property type="match status" value="1"/>
</dbReference>
<keyword evidence="4" id="KW-0378">Hydrolase</keyword>
<organism evidence="4 5">
    <name type="scientific">Noviluteimonas lactosilytica</name>
    <dbReference type="NCBI Taxonomy" id="2888523"/>
    <lineage>
        <taxon>Bacteria</taxon>
        <taxon>Pseudomonadati</taxon>
        <taxon>Pseudomonadota</taxon>
        <taxon>Gammaproteobacteria</taxon>
        <taxon>Lysobacterales</taxon>
        <taxon>Lysobacteraceae</taxon>
        <taxon>Noviluteimonas</taxon>
    </lineage>
</organism>
<gene>
    <name evidence="4" type="ORF">LK996_04325</name>
</gene>